<feature type="region of interest" description="Disordered" evidence="2">
    <location>
        <begin position="87"/>
        <end position="135"/>
    </location>
</feature>
<name>A0A8H6RM93_9PEZI</name>
<sequence>MRHPSPYLRKFILPREHLIDSHAVVEREHLQMMQGISEAMKRGYQAVFGVPEPERSSKTLKIPENPACARESNVSGAAIPFKKHTEIVDRRHSKADGSPDEDAVRATEGVEYNEERKSSSRTLIPEVRQDEETGLSKSQGRYVYVGAEASKSAEPESAIVMIERNGRAVQAMVLTPEIQEVLKAFISTQVEFIVAKKHAKRKEAILNKFCNYANREVEDLKQQYWEFGSTSWASQDEIEKQRVLRMWRAFTKKLSKAQEQQRASEQKLGQAEEEANNAKKDAAKLLNRLLEEAEIFTHEDDEHDDDEKEAKERELQAEYAVPHSEVALQDGQDNELRVSSVVDAREEYLARLDELNAAELRFDNRKVVHERERQEVIRRLGNGEELAQQLFEIDRKHLLRGQKLTRYLMEAEGRYEAAKAKAVELKANIITSDMSSGFGSRREGDKRASGSSFSGVKWNERGPEKHPSILTWRKDLPDFVDSIMAEQIGWQEVPEIDEWSPATVGMHESSSMVGNDRRKKRIERVKAANEALRKPASEHYEQVMRKKQRSRRYSKQW</sequence>
<reference evidence="3" key="1">
    <citation type="submission" date="2020-04" db="EMBL/GenBank/DDBJ databases">
        <title>Draft genome resource of the tomato pathogen Pseudocercospora fuligena.</title>
        <authorList>
            <person name="Zaccaron A."/>
        </authorList>
    </citation>
    <scope>NUCLEOTIDE SEQUENCE</scope>
    <source>
        <strain evidence="3">PF001</strain>
    </source>
</reference>
<feature type="region of interest" description="Disordered" evidence="2">
    <location>
        <begin position="529"/>
        <end position="557"/>
    </location>
</feature>
<evidence type="ECO:0000313" key="4">
    <source>
        <dbReference type="Proteomes" id="UP000660729"/>
    </source>
</evidence>
<proteinExistence type="predicted"/>
<evidence type="ECO:0000256" key="2">
    <source>
        <dbReference type="SAM" id="MobiDB-lite"/>
    </source>
</evidence>
<accession>A0A8H6RM93</accession>
<dbReference type="AlphaFoldDB" id="A0A8H6RM93"/>
<evidence type="ECO:0000256" key="1">
    <source>
        <dbReference type="SAM" id="Coils"/>
    </source>
</evidence>
<feature type="compositionally biased region" description="Basic and acidic residues" evidence="2">
    <location>
        <begin position="87"/>
        <end position="105"/>
    </location>
</feature>
<evidence type="ECO:0000313" key="3">
    <source>
        <dbReference type="EMBL" id="KAF7194064.1"/>
    </source>
</evidence>
<feature type="compositionally biased region" description="Basic and acidic residues" evidence="2">
    <location>
        <begin position="529"/>
        <end position="544"/>
    </location>
</feature>
<dbReference type="Proteomes" id="UP000660729">
    <property type="component" value="Unassembled WGS sequence"/>
</dbReference>
<feature type="region of interest" description="Disordered" evidence="2">
    <location>
        <begin position="436"/>
        <end position="460"/>
    </location>
</feature>
<keyword evidence="4" id="KW-1185">Reference proteome</keyword>
<feature type="compositionally biased region" description="Basic residues" evidence="2">
    <location>
        <begin position="545"/>
        <end position="557"/>
    </location>
</feature>
<dbReference type="EMBL" id="JABCIY010000066">
    <property type="protein sequence ID" value="KAF7194064.1"/>
    <property type="molecule type" value="Genomic_DNA"/>
</dbReference>
<organism evidence="3 4">
    <name type="scientific">Pseudocercospora fuligena</name>
    <dbReference type="NCBI Taxonomy" id="685502"/>
    <lineage>
        <taxon>Eukaryota</taxon>
        <taxon>Fungi</taxon>
        <taxon>Dikarya</taxon>
        <taxon>Ascomycota</taxon>
        <taxon>Pezizomycotina</taxon>
        <taxon>Dothideomycetes</taxon>
        <taxon>Dothideomycetidae</taxon>
        <taxon>Mycosphaerellales</taxon>
        <taxon>Mycosphaerellaceae</taxon>
        <taxon>Pseudocercospora</taxon>
    </lineage>
</organism>
<feature type="coiled-coil region" evidence="1">
    <location>
        <begin position="254"/>
        <end position="292"/>
    </location>
</feature>
<comment type="caution">
    <text evidence="3">The sequence shown here is derived from an EMBL/GenBank/DDBJ whole genome shotgun (WGS) entry which is preliminary data.</text>
</comment>
<protein>
    <submittedName>
        <fullName evidence="3">Uncharacterized protein</fullName>
    </submittedName>
</protein>
<gene>
    <name evidence="3" type="ORF">HII31_04585</name>
</gene>
<keyword evidence="1" id="KW-0175">Coiled coil</keyword>